<evidence type="ECO:0008006" key="4">
    <source>
        <dbReference type="Google" id="ProtNLM"/>
    </source>
</evidence>
<keyword evidence="1" id="KW-1133">Transmembrane helix</keyword>
<dbReference type="Proteomes" id="UP000032683">
    <property type="component" value="Unassembled WGS sequence"/>
</dbReference>
<feature type="transmembrane region" description="Helical" evidence="1">
    <location>
        <begin position="55"/>
        <end position="75"/>
    </location>
</feature>
<feature type="transmembrane region" description="Helical" evidence="1">
    <location>
        <begin position="20"/>
        <end position="43"/>
    </location>
</feature>
<dbReference type="EMBL" id="BANJ01000040">
    <property type="protein sequence ID" value="GAO00117.1"/>
    <property type="molecule type" value="Genomic_DNA"/>
</dbReference>
<proteinExistence type="predicted"/>
<sequence>MHDHDRQDNDTGIMPAISLPVLLVGIVLPFCLVIGGCLALQAFRMALFGIPLEMIWMFACFILVPACLTVCWNLSPPGPDGKQVK</sequence>
<evidence type="ECO:0000256" key="1">
    <source>
        <dbReference type="SAM" id="Phobius"/>
    </source>
</evidence>
<dbReference type="AlphaFoldDB" id="A0A0D6QBA6"/>
<accession>A0A0D6QBA6</accession>
<reference evidence="2 3" key="1">
    <citation type="submission" date="2012-11" db="EMBL/GenBank/DDBJ databases">
        <title>Whole genome sequence of Gluconacetobacter xylinus NBRC 13693.</title>
        <authorList>
            <person name="Azuma Y."/>
            <person name="Higashiura N."/>
            <person name="Hirakawa H."/>
            <person name="Matsushita K."/>
        </authorList>
    </citation>
    <scope>NUCLEOTIDE SEQUENCE [LARGE SCALE GENOMIC DNA]</scope>
    <source>
        <strain evidence="2 3">NBRC 13693</strain>
    </source>
</reference>
<organism evidence="2 3">
    <name type="scientific">Komagataeibacter xylinus NBRC 13693</name>
    <dbReference type="NCBI Taxonomy" id="1234668"/>
    <lineage>
        <taxon>Bacteria</taxon>
        <taxon>Pseudomonadati</taxon>
        <taxon>Pseudomonadota</taxon>
        <taxon>Alphaproteobacteria</taxon>
        <taxon>Acetobacterales</taxon>
        <taxon>Acetobacteraceae</taxon>
        <taxon>Komagataeibacter</taxon>
    </lineage>
</organism>
<protein>
    <recommendedName>
        <fullName evidence="4">Transmembrane protein</fullName>
    </recommendedName>
</protein>
<comment type="caution">
    <text evidence="2">The sequence shown here is derived from an EMBL/GenBank/DDBJ whole genome shotgun (WGS) entry which is preliminary data.</text>
</comment>
<gene>
    <name evidence="2" type="ORF">Gxy13693_040_064</name>
</gene>
<evidence type="ECO:0000313" key="3">
    <source>
        <dbReference type="Proteomes" id="UP000032683"/>
    </source>
</evidence>
<keyword evidence="1" id="KW-0472">Membrane</keyword>
<evidence type="ECO:0000313" key="2">
    <source>
        <dbReference type="EMBL" id="GAO00117.1"/>
    </source>
</evidence>
<name>A0A0D6QBA6_KOMXY</name>
<dbReference type="RefSeq" id="WP_010514899.1">
    <property type="nucleotide sequence ID" value="NZ_BANJ01000040.1"/>
</dbReference>
<keyword evidence="1" id="KW-0812">Transmembrane</keyword>